<feature type="binding site" evidence="11">
    <location>
        <position position="550"/>
    </location>
    <ligand>
        <name>Ca(2+)</name>
        <dbReference type="ChEBI" id="CHEBI:29108"/>
    </ligand>
</feature>
<feature type="active site" evidence="10">
    <location>
        <position position="290"/>
    </location>
</feature>
<dbReference type="SUPFAM" id="SSF48225">
    <property type="entry name" value="Seven-hairpin glycosidases"/>
    <property type="match status" value="1"/>
</dbReference>
<evidence type="ECO:0000256" key="9">
    <source>
        <dbReference type="ARBA" id="ARBA00048605"/>
    </source>
</evidence>
<dbReference type="InterPro" id="IPR050749">
    <property type="entry name" value="Glycosyl_Hydrolase_47"/>
</dbReference>
<feature type="active site" description="Proton donor" evidence="10">
    <location>
        <position position="414"/>
    </location>
</feature>
<dbReference type="PRINTS" id="PR00747">
    <property type="entry name" value="GLYHDRLASE47"/>
</dbReference>
<keyword evidence="7 12" id="KW-1015">Disulfide bond</keyword>
<evidence type="ECO:0000313" key="16">
    <source>
        <dbReference type="Proteomes" id="UP000054321"/>
    </source>
</evidence>
<dbReference type="STRING" id="913774.A0A0C3H4Q5"/>
<gene>
    <name evidence="15" type="ORF">OIDMADRAFT_204229</name>
</gene>
<dbReference type="EC" id="3.2.1.-" evidence="13"/>
<keyword evidence="14" id="KW-0812">Transmembrane</keyword>
<dbReference type="InParanoid" id="A0A0C3H4Q5"/>
<dbReference type="InterPro" id="IPR012341">
    <property type="entry name" value="6hp_glycosidase-like_sf"/>
</dbReference>
<dbReference type="GO" id="GO:0004571">
    <property type="term" value="F:mannosyl-oligosaccharide 1,2-alpha-mannosidase activity"/>
    <property type="evidence" value="ECO:0007669"/>
    <property type="project" value="UniProtKB-EC"/>
</dbReference>
<keyword evidence="14" id="KW-0472">Membrane</keyword>
<reference evidence="16" key="2">
    <citation type="submission" date="2015-01" db="EMBL/GenBank/DDBJ databases">
        <title>Evolutionary Origins and Diversification of the Mycorrhizal Mutualists.</title>
        <authorList>
            <consortium name="DOE Joint Genome Institute"/>
            <consortium name="Mycorrhizal Genomics Consortium"/>
            <person name="Kohler A."/>
            <person name="Kuo A."/>
            <person name="Nagy L.G."/>
            <person name="Floudas D."/>
            <person name="Copeland A."/>
            <person name="Barry K.W."/>
            <person name="Cichocki N."/>
            <person name="Veneault-Fourrey C."/>
            <person name="LaButti K."/>
            <person name="Lindquist E.A."/>
            <person name="Lipzen A."/>
            <person name="Lundell T."/>
            <person name="Morin E."/>
            <person name="Murat C."/>
            <person name="Riley R."/>
            <person name="Ohm R."/>
            <person name="Sun H."/>
            <person name="Tunlid A."/>
            <person name="Henrissat B."/>
            <person name="Grigoriev I.V."/>
            <person name="Hibbett D.S."/>
            <person name="Martin F."/>
        </authorList>
    </citation>
    <scope>NUCLEOTIDE SEQUENCE [LARGE SCALE GENOMIC DNA]</scope>
    <source>
        <strain evidence="16">Zn</strain>
    </source>
</reference>
<feature type="active site" evidence="10">
    <location>
        <position position="462"/>
    </location>
</feature>
<dbReference type="EMBL" id="KN832882">
    <property type="protein sequence ID" value="KIM97456.1"/>
    <property type="molecule type" value="Genomic_DNA"/>
</dbReference>
<keyword evidence="14" id="KW-1133">Transmembrane helix</keyword>
<evidence type="ECO:0000256" key="2">
    <source>
        <dbReference type="ARBA" id="ARBA00004922"/>
    </source>
</evidence>
<feature type="transmembrane region" description="Helical" evidence="14">
    <location>
        <begin position="23"/>
        <end position="44"/>
    </location>
</feature>
<dbReference type="Gene3D" id="1.50.10.10">
    <property type="match status" value="1"/>
</dbReference>
<dbReference type="Proteomes" id="UP000054321">
    <property type="component" value="Unassembled WGS sequence"/>
</dbReference>
<dbReference type="PANTHER" id="PTHR11742">
    <property type="entry name" value="MANNOSYL-OLIGOSACCHARIDE ALPHA-1,2-MANNOSIDASE-RELATED"/>
    <property type="match status" value="1"/>
</dbReference>
<dbReference type="GO" id="GO:0036503">
    <property type="term" value="P:ERAD pathway"/>
    <property type="evidence" value="ECO:0007669"/>
    <property type="project" value="UniProtKB-ARBA"/>
</dbReference>
<dbReference type="AlphaFoldDB" id="A0A0C3H4Q5"/>
<evidence type="ECO:0000256" key="11">
    <source>
        <dbReference type="PIRSR" id="PIRSR601382-2"/>
    </source>
</evidence>
<evidence type="ECO:0000256" key="10">
    <source>
        <dbReference type="PIRSR" id="PIRSR601382-1"/>
    </source>
</evidence>
<feature type="active site" description="Proton donor" evidence="10">
    <location>
        <position position="149"/>
    </location>
</feature>
<dbReference type="GO" id="GO:0005509">
    <property type="term" value="F:calcium ion binding"/>
    <property type="evidence" value="ECO:0007669"/>
    <property type="project" value="InterPro"/>
</dbReference>
<evidence type="ECO:0000256" key="14">
    <source>
        <dbReference type="SAM" id="Phobius"/>
    </source>
</evidence>
<comment type="similarity">
    <text evidence="3 13">Belongs to the glycosyl hydrolase 47 family.</text>
</comment>
<dbReference type="OrthoDB" id="8118055at2759"/>
<dbReference type="Pfam" id="PF01532">
    <property type="entry name" value="Glyco_hydro_47"/>
    <property type="match status" value="1"/>
</dbReference>
<comment type="pathway">
    <text evidence="2">Protein modification; protein glycosylation.</text>
</comment>
<feature type="disulfide bond" evidence="12">
    <location>
        <begin position="357"/>
        <end position="400"/>
    </location>
</feature>
<keyword evidence="6 11" id="KW-0106">Calcium</keyword>
<evidence type="ECO:0000256" key="6">
    <source>
        <dbReference type="ARBA" id="ARBA00022837"/>
    </source>
</evidence>
<proteinExistence type="inferred from homology"/>
<dbReference type="HOGENOM" id="CLU_003818_3_0_1"/>
<dbReference type="UniPathway" id="UPA00378"/>
<evidence type="ECO:0000313" key="15">
    <source>
        <dbReference type="EMBL" id="KIM97456.1"/>
    </source>
</evidence>
<evidence type="ECO:0000256" key="5">
    <source>
        <dbReference type="ARBA" id="ARBA00022801"/>
    </source>
</evidence>
<dbReference type="PANTHER" id="PTHR11742:SF55">
    <property type="entry name" value="ENDOPLASMIC RETICULUM MANNOSYL-OLIGOSACCHARIDE 1,2-ALPHA-MANNOSIDASE"/>
    <property type="match status" value="1"/>
</dbReference>
<evidence type="ECO:0000256" key="12">
    <source>
        <dbReference type="PIRSR" id="PIRSR601382-3"/>
    </source>
</evidence>
<evidence type="ECO:0000256" key="4">
    <source>
        <dbReference type="ARBA" id="ARBA00022723"/>
    </source>
</evidence>
<dbReference type="GO" id="GO:0005975">
    <property type="term" value="P:carbohydrate metabolic process"/>
    <property type="evidence" value="ECO:0007669"/>
    <property type="project" value="InterPro"/>
</dbReference>
<dbReference type="GO" id="GO:0005783">
    <property type="term" value="C:endoplasmic reticulum"/>
    <property type="evidence" value="ECO:0007669"/>
    <property type="project" value="TreeGrafter"/>
</dbReference>
<accession>A0A0C3H4Q5</accession>
<keyword evidence="4 11" id="KW-0479">Metal-binding</keyword>
<comment type="cofactor">
    <cofactor evidence="1 11">
        <name>Ca(2+)</name>
        <dbReference type="ChEBI" id="CHEBI:29108"/>
    </cofactor>
</comment>
<dbReference type="GO" id="GO:0016020">
    <property type="term" value="C:membrane"/>
    <property type="evidence" value="ECO:0007669"/>
    <property type="project" value="InterPro"/>
</dbReference>
<reference evidence="15 16" key="1">
    <citation type="submission" date="2014-04" db="EMBL/GenBank/DDBJ databases">
        <authorList>
            <consortium name="DOE Joint Genome Institute"/>
            <person name="Kuo A."/>
            <person name="Martino E."/>
            <person name="Perotto S."/>
            <person name="Kohler A."/>
            <person name="Nagy L.G."/>
            <person name="Floudas D."/>
            <person name="Copeland A."/>
            <person name="Barry K.W."/>
            <person name="Cichocki N."/>
            <person name="Veneault-Fourrey C."/>
            <person name="LaButti K."/>
            <person name="Lindquist E.A."/>
            <person name="Lipzen A."/>
            <person name="Lundell T."/>
            <person name="Morin E."/>
            <person name="Murat C."/>
            <person name="Sun H."/>
            <person name="Tunlid A."/>
            <person name="Henrissat B."/>
            <person name="Grigoriev I.V."/>
            <person name="Hibbett D.S."/>
            <person name="Martin F."/>
            <person name="Nordberg H.P."/>
            <person name="Cantor M.N."/>
            <person name="Hua S.X."/>
        </authorList>
    </citation>
    <scope>NUCLEOTIDE SEQUENCE [LARGE SCALE GENOMIC DNA]</scope>
    <source>
        <strain evidence="15 16">Zn</strain>
    </source>
</reference>
<dbReference type="InterPro" id="IPR036026">
    <property type="entry name" value="Seven-hairpin_glycosidases"/>
</dbReference>
<sequence length="582" mass="66136">MPISNQHQEHAQQLERSIPSSSFPWTTVAVTSLVAVAFSIALYWTDYPSETNFGGYPSTAADWDSRRQDVKEAFISSWDAYSKYAWGHDQFHPLSKNGSQMSPDGLGWIIVDSLDTLMIMNLTSQLSESRKWVSRKLSYEQDQDVNTFETTIRMLGGLLSAHYLASQLPDVSSRRDYIYLSKAIDLADRLLGAYESQSGIPYASVNLRTKEGIPSHTDGGASSTAEVSTLQLEMKYLAHLTGKEVYWRKAEKVMQVLDENGMEDGLLPIYVDAETGKFTSQEIRLGSRGDSYYEYLIKQYLQTACEEPIYQEMWAEALDGIQKHLITSTKYSKLQFVAELPQGIGHALSPKMDHLVCFLPGTIALGATGGLTEAEARRAPGWSRSQDQQMNLARELMKTCWGMYLVTKTGLAPEIAWFEAHPDFLAPFPGSAPLPVSGNSKSSWKKDYIVKPLDAHNLQRPETVESLFMMWRITENPIYREWGWKIFTAFQKHTTLDDGEGHSSLNNVNYIPSPRRDSMESFWLAETLKYLYLLFSPTDYLRLTDIVFNTEAHIFPRFKPKKFKTGWERKRGVQYSGRRVPD</sequence>
<evidence type="ECO:0000256" key="1">
    <source>
        <dbReference type="ARBA" id="ARBA00001913"/>
    </source>
</evidence>
<evidence type="ECO:0000256" key="8">
    <source>
        <dbReference type="ARBA" id="ARBA00047669"/>
    </source>
</evidence>
<comment type="catalytic activity">
    <reaction evidence="9">
        <text>N(4)-(alpha-D-Man-(1-&gt;2)-alpha-D-Man-(1-&gt;2)-alpha-D-Man-(1-&gt;3)-[alpha-D-Man-(1-&gt;2)-alpha-D-Man-(1-&gt;3)-[alpha-D-Man-(1-&gt;2)-alpha-D-Man-(1-&gt;6)]-alpha-D-Man-(1-&gt;6)]-beta-D-Man-(1-&gt;4)-beta-D-GlcNAc-(1-&gt;4)-beta-D-GlcNAc)-L-asparaginyl-[protein] (N-glucan mannose isomer 9A1,2,3B1,2,3) + 4 H2O = N(4)-(alpha-D-Man-(1-&gt;3)-[alpha-D-Man-(1-&gt;3)-[alpha-D-Man-(1-&gt;6)]-alpha-D-Man-(1-&gt;6)]-beta-D-Man-(1-&gt;4)-beta-D-GlcNAc-(1-&gt;4)-beta-D-GlcNAc)-L-asparaginyl-[protein] (N-glucan mannose isomer 5A1,2) + 4 beta-D-mannose</text>
        <dbReference type="Rhea" id="RHEA:56008"/>
        <dbReference type="Rhea" id="RHEA-COMP:14356"/>
        <dbReference type="Rhea" id="RHEA-COMP:14367"/>
        <dbReference type="ChEBI" id="CHEBI:15377"/>
        <dbReference type="ChEBI" id="CHEBI:28563"/>
        <dbReference type="ChEBI" id="CHEBI:59087"/>
        <dbReference type="ChEBI" id="CHEBI:139493"/>
        <dbReference type="EC" id="3.2.1.113"/>
    </reaction>
</comment>
<keyword evidence="16" id="KW-1185">Reference proteome</keyword>
<keyword evidence="13" id="KW-0326">Glycosidase</keyword>
<keyword evidence="5 13" id="KW-0378">Hydrolase</keyword>
<organism evidence="15 16">
    <name type="scientific">Oidiodendron maius (strain Zn)</name>
    <dbReference type="NCBI Taxonomy" id="913774"/>
    <lineage>
        <taxon>Eukaryota</taxon>
        <taxon>Fungi</taxon>
        <taxon>Dikarya</taxon>
        <taxon>Ascomycota</taxon>
        <taxon>Pezizomycotina</taxon>
        <taxon>Leotiomycetes</taxon>
        <taxon>Leotiomycetes incertae sedis</taxon>
        <taxon>Myxotrichaceae</taxon>
        <taxon>Oidiodendron</taxon>
    </lineage>
</organism>
<name>A0A0C3H4Q5_OIDMZ</name>
<dbReference type="InterPro" id="IPR001382">
    <property type="entry name" value="Glyco_hydro_47"/>
</dbReference>
<evidence type="ECO:0000256" key="3">
    <source>
        <dbReference type="ARBA" id="ARBA00007658"/>
    </source>
</evidence>
<evidence type="ECO:0000256" key="7">
    <source>
        <dbReference type="ARBA" id="ARBA00023157"/>
    </source>
</evidence>
<evidence type="ECO:0000256" key="13">
    <source>
        <dbReference type="RuleBase" id="RU361193"/>
    </source>
</evidence>
<dbReference type="FunCoup" id="A0A0C3H4Q5">
    <property type="interactions" value="854"/>
</dbReference>
<protein>
    <recommendedName>
        <fullName evidence="13">alpha-1,2-Mannosidase</fullName>
        <ecNumber evidence="13">3.2.1.-</ecNumber>
    </recommendedName>
</protein>
<comment type="catalytic activity">
    <reaction evidence="8">
        <text>N(4)-(alpha-D-Man-(1-&gt;2)-alpha-D-Man-(1-&gt;2)-alpha-D-Man-(1-&gt;3)-[alpha-D-Man-(1-&gt;3)-[alpha-D-Man-(1-&gt;2)-alpha-D-Man-(1-&gt;6)]-alpha-D-Man-(1-&gt;6)]-beta-D-Man-(1-&gt;4)-beta-D-GlcNAc-(1-&gt;4)-beta-D-GlcNAc)-L-asparaginyl-[protein] (N-glucan mannose isomer 8A1,2,3B1,3) + 3 H2O = N(4)-(alpha-D-Man-(1-&gt;3)-[alpha-D-Man-(1-&gt;3)-[alpha-D-Man-(1-&gt;6)]-alpha-D-Man-(1-&gt;6)]-beta-D-Man-(1-&gt;4)-beta-D-GlcNAc-(1-&gt;4)-beta-D-GlcNAc)-L-asparaginyl-[protein] (N-glucan mannose isomer 5A1,2) + 3 beta-D-mannose</text>
        <dbReference type="Rhea" id="RHEA:56028"/>
        <dbReference type="Rhea" id="RHEA-COMP:14358"/>
        <dbReference type="Rhea" id="RHEA-COMP:14367"/>
        <dbReference type="ChEBI" id="CHEBI:15377"/>
        <dbReference type="ChEBI" id="CHEBI:28563"/>
        <dbReference type="ChEBI" id="CHEBI:59087"/>
        <dbReference type="ChEBI" id="CHEBI:60628"/>
        <dbReference type="EC" id="3.2.1.113"/>
    </reaction>
</comment>